<dbReference type="Proteomes" id="UP000019335">
    <property type="component" value="Chromosome 18"/>
</dbReference>
<comment type="caution">
    <text evidence="2">The sequence shown here is derived from an EMBL/GenBank/DDBJ whole genome shotgun (WGS) entry which is preliminary data.</text>
</comment>
<reference evidence="2 3" key="1">
    <citation type="journal article" date="2014" name="Mol. Plant">
        <title>Chromosome Scale Genome Assembly and Transcriptome Profiling of Nannochloropsis gaditana in Nitrogen Depletion.</title>
        <authorList>
            <person name="Corteggiani Carpinelli E."/>
            <person name="Telatin A."/>
            <person name="Vitulo N."/>
            <person name="Forcato C."/>
            <person name="D'Angelo M."/>
            <person name="Schiavon R."/>
            <person name="Vezzi A."/>
            <person name="Giacometti G.M."/>
            <person name="Morosinotto T."/>
            <person name="Valle G."/>
        </authorList>
    </citation>
    <scope>NUCLEOTIDE SEQUENCE [LARGE SCALE GENOMIC DNA]</scope>
    <source>
        <strain evidence="2 3">B-31</strain>
    </source>
</reference>
<dbReference type="EMBL" id="AZIL01001772">
    <property type="protein sequence ID" value="EWM23214.1"/>
    <property type="molecule type" value="Genomic_DNA"/>
</dbReference>
<gene>
    <name evidence="2" type="ORF">Naga_101006g1</name>
</gene>
<protein>
    <submittedName>
        <fullName evidence="2">Uncharacterized protein</fullName>
    </submittedName>
</protein>
<sequence>MGGFLGLCSSLLVPKATHTNALDQSFGRCWGNIIRRCNGTPAAPTASSSLSSPLCWRNWRDSRGSERWAGLSVEHVEEGEERVIEHREGEPRGGHGINEKSLPFAGRGRDVRCRRWPAVTGEVRVERL</sequence>
<dbReference type="AlphaFoldDB" id="W7TSA1"/>
<accession>W7TSA1</accession>
<evidence type="ECO:0000313" key="3">
    <source>
        <dbReference type="Proteomes" id="UP000019335"/>
    </source>
</evidence>
<keyword evidence="3" id="KW-1185">Reference proteome</keyword>
<name>W7TSA1_9STRA</name>
<feature type="compositionally biased region" description="Basic and acidic residues" evidence="1">
    <location>
        <begin position="81"/>
        <end position="93"/>
    </location>
</feature>
<feature type="region of interest" description="Disordered" evidence="1">
    <location>
        <begin position="80"/>
        <end position="103"/>
    </location>
</feature>
<evidence type="ECO:0000313" key="2">
    <source>
        <dbReference type="EMBL" id="EWM23214.1"/>
    </source>
</evidence>
<organism evidence="2 3">
    <name type="scientific">Nannochloropsis gaditana</name>
    <dbReference type="NCBI Taxonomy" id="72520"/>
    <lineage>
        <taxon>Eukaryota</taxon>
        <taxon>Sar</taxon>
        <taxon>Stramenopiles</taxon>
        <taxon>Ochrophyta</taxon>
        <taxon>Eustigmatophyceae</taxon>
        <taxon>Eustigmatales</taxon>
        <taxon>Monodopsidaceae</taxon>
        <taxon>Nannochloropsis</taxon>
    </lineage>
</organism>
<evidence type="ECO:0000256" key="1">
    <source>
        <dbReference type="SAM" id="MobiDB-lite"/>
    </source>
</evidence>
<proteinExistence type="predicted"/>